<proteinExistence type="predicted"/>
<feature type="domain" description="VWFA" evidence="1">
    <location>
        <begin position="334"/>
        <end position="527"/>
    </location>
</feature>
<evidence type="ECO:0000313" key="2">
    <source>
        <dbReference type="EMBL" id="KAA9153816.1"/>
    </source>
</evidence>
<dbReference type="Pfam" id="PF13531">
    <property type="entry name" value="SBP_bac_11"/>
    <property type="match status" value="1"/>
</dbReference>
<reference evidence="2" key="1">
    <citation type="submission" date="2019-09" db="EMBL/GenBank/DDBJ databases">
        <authorList>
            <person name="Teo W.F.A."/>
            <person name="Duangmal K."/>
        </authorList>
    </citation>
    <scope>NUCLEOTIDE SEQUENCE [LARGE SCALE GENOMIC DNA]</scope>
    <source>
        <strain evidence="2">K81G1</strain>
    </source>
</reference>
<protein>
    <submittedName>
        <fullName evidence="2">VWA domain-containing protein</fullName>
    </submittedName>
</protein>
<dbReference type="Pfam" id="PF00092">
    <property type="entry name" value="VWA"/>
    <property type="match status" value="1"/>
</dbReference>
<dbReference type="Gene3D" id="3.40.50.410">
    <property type="entry name" value="von Willebrand factor, type A domain"/>
    <property type="match status" value="1"/>
</dbReference>
<organism evidence="2 3">
    <name type="scientific">Amycolatopsis acidicola</name>
    <dbReference type="NCBI Taxonomy" id="2596893"/>
    <lineage>
        <taxon>Bacteria</taxon>
        <taxon>Bacillati</taxon>
        <taxon>Actinomycetota</taxon>
        <taxon>Actinomycetes</taxon>
        <taxon>Pseudonocardiales</taxon>
        <taxon>Pseudonocardiaceae</taxon>
        <taxon>Amycolatopsis</taxon>
    </lineage>
</organism>
<accession>A0A5N0USN8</accession>
<dbReference type="SUPFAM" id="SSF53850">
    <property type="entry name" value="Periplasmic binding protein-like II"/>
    <property type="match status" value="1"/>
</dbReference>
<evidence type="ECO:0000259" key="1">
    <source>
        <dbReference type="PROSITE" id="PS50234"/>
    </source>
</evidence>
<comment type="caution">
    <text evidence="2">The sequence shown here is derived from an EMBL/GenBank/DDBJ whole genome shotgun (WGS) entry which is preliminary data.</text>
</comment>
<dbReference type="PROSITE" id="PS50234">
    <property type="entry name" value="VWFA"/>
    <property type="match status" value="1"/>
</dbReference>
<evidence type="ECO:0000313" key="3">
    <source>
        <dbReference type="Proteomes" id="UP000319769"/>
    </source>
</evidence>
<dbReference type="OrthoDB" id="5621159at2"/>
<dbReference type="EMBL" id="VMNW02000072">
    <property type="protein sequence ID" value="KAA9153816.1"/>
    <property type="molecule type" value="Genomic_DNA"/>
</dbReference>
<dbReference type="Proteomes" id="UP000319769">
    <property type="component" value="Unassembled WGS sequence"/>
</dbReference>
<dbReference type="SUPFAM" id="SSF53300">
    <property type="entry name" value="vWA-like"/>
    <property type="match status" value="1"/>
</dbReference>
<gene>
    <name evidence="2" type="ORF">FPZ12_033720</name>
</gene>
<dbReference type="AlphaFoldDB" id="A0A5N0USN8"/>
<dbReference type="SMART" id="SM00327">
    <property type="entry name" value="VWA"/>
    <property type="match status" value="1"/>
</dbReference>
<dbReference type="InterPro" id="IPR002035">
    <property type="entry name" value="VWF_A"/>
</dbReference>
<name>A0A5N0USN8_9PSEU</name>
<sequence>MALVLVLGAASWVTVALTTRDDGCPVTDVVHIAATPEVAGVVAETGEQVAAGQCFRFEVDRRDSAAVAQSLSTSDGTRRPDVWIPDSTVRLRETNTAGAADVPESGSSVASSPVVFALTEQAAKSLGWPGKQPSWPALLASSITMGMVDPSQDPVGISALLGAQKALPPGADPVAGSAAALRRLSPITLPGVDDLYARLPGAGGSKQSIGALPASEASVLNYNSRNSMVATGDQLVAAYPPKPVPSLDFPFAVLNNAGDAQRVAAAKLLRALQAPEAQQAFAAAGLRTPDGRTLISRPGDTHVTSPDQPLAAIPSDDDLTAALNQWAKVNLSSRARVLIDVSGSMNAVVPGSGGKTRMQLTADAAARALNLFKPTSELGAWIFSTNLDGDKDYREILPMSTISAQLAAGAPDRLRALKATPNGQTGLYDSVLAAYRTARREWQAGRLNLVIVMTDGRNEDSHGITREQLLAELAKLQDPRRPLPIIGIGLGTGVDPGELRAITAATGGHTFVASDPAKISDVFYGALAGLACATPSCS</sequence>
<dbReference type="InterPro" id="IPR036465">
    <property type="entry name" value="vWFA_dom_sf"/>
</dbReference>
<keyword evidence="3" id="KW-1185">Reference proteome</keyword>